<evidence type="ECO:0000256" key="2">
    <source>
        <dbReference type="ARBA" id="ARBA00022801"/>
    </source>
</evidence>
<dbReference type="Pfam" id="PF02902">
    <property type="entry name" value="Peptidase_C48"/>
    <property type="match status" value="1"/>
</dbReference>
<dbReference type="Proteomes" id="UP000489600">
    <property type="component" value="Unassembled WGS sequence"/>
</dbReference>
<dbReference type="GO" id="GO:0006508">
    <property type="term" value="P:proteolysis"/>
    <property type="evidence" value="ECO:0007669"/>
    <property type="project" value="UniProtKB-KW"/>
</dbReference>
<keyword evidence="1" id="KW-0645">Protease</keyword>
<protein>
    <recommendedName>
        <fullName evidence="3">Ubiquitin-like protease family profile domain-containing protein</fullName>
    </recommendedName>
</protein>
<comment type="caution">
    <text evidence="4">The sequence shown here is derived from an EMBL/GenBank/DDBJ whole genome shotgun (WGS) entry which is preliminary data.</text>
</comment>
<dbReference type="InterPro" id="IPR003653">
    <property type="entry name" value="Peptidase_C48_C"/>
</dbReference>
<evidence type="ECO:0000313" key="4">
    <source>
        <dbReference type="EMBL" id="VVB08525.1"/>
    </source>
</evidence>
<evidence type="ECO:0000313" key="5">
    <source>
        <dbReference type="Proteomes" id="UP000489600"/>
    </source>
</evidence>
<feature type="domain" description="Ubiquitin-like protease family profile" evidence="3">
    <location>
        <begin position="1"/>
        <end position="51"/>
    </location>
</feature>
<reference evidence="4" key="1">
    <citation type="submission" date="2019-07" db="EMBL/GenBank/DDBJ databases">
        <authorList>
            <person name="Dittberner H."/>
        </authorList>
    </citation>
    <scope>NUCLEOTIDE SEQUENCE [LARGE SCALE GENOMIC DNA]</scope>
</reference>
<dbReference type="GO" id="GO:0008234">
    <property type="term" value="F:cysteine-type peptidase activity"/>
    <property type="evidence" value="ECO:0007669"/>
    <property type="project" value="InterPro"/>
</dbReference>
<keyword evidence="2" id="KW-0378">Hydrolase</keyword>
<organism evidence="4 5">
    <name type="scientific">Arabis nemorensis</name>
    <dbReference type="NCBI Taxonomy" id="586526"/>
    <lineage>
        <taxon>Eukaryota</taxon>
        <taxon>Viridiplantae</taxon>
        <taxon>Streptophyta</taxon>
        <taxon>Embryophyta</taxon>
        <taxon>Tracheophyta</taxon>
        <taxon>Spermatophyta</taxon>
        <taxon>Magnoliopsida</taxon>
        <taxon>eudicotyledons</taxon>
        <taxon>Gunneridae</taxon>
        <taxon>Pentapetalae</taxon>
        <taxon>rosids</taxon>
        <taxon>malvids</taxon>
        <taxon>Brassicales</taxon>
        <taxon>Brassicaceae</taxon>
        <taxon>Arabideae</taxon>
        <taxon>Arabis</taxon>
    </lineage>
</organism>
<evidence type="ECO:0000259" key="3">
    <source>
        <dbReference type="Pfam" id="PF02902"/>
    </source>
</evidence>
<dbReference type="AlphaFoldDB" id="A0A565C4J0"/>
<name>A0A565C4J0_9BRAS</name>
<evidence type="ECO:0000256" key="1">
    <source>
        <dbReference type="ARBA" id="ARBA00022670"/>
    </source>
</evidence>
<keyword evidence="5" id="KW-1185">Reference proteome</keyword>
<accession>A0A565C4J0</accession>
<gene>
    <name evidence="4" type="ORF">ANE_LOCUS18969</name>
</gene>
<sequence>MAPIAEMLPHIILKLCNPQASHAHGLNPMTCKRMSGIYESSRSGDCGPVAIVDDARKKYAVDIYHEMVVPLYPVMKGDV</sequence>
<dbReference type="OrthoDB" id="1113371at2759"/>
<proteinExistence type="predicted"/>
<dbReference type="EMBL" id="CABITT030000006">
    <property type="protein sequence ID" value="VVB08525.1"/>
    <property type="molecule type" value="Genomic_DNA"/>
</dbReference>